<dbReference type="SUPFAM" id="SSF51306">
    <property type="entry name" value="LexA/Signal peptidase"/>
    <property type="match status" value="1"/>
</dbReference>
<sequence length="250" mass="27354">MAVVTTIAPVHDLPETVCPTFDEIVQNTGPAAEMGLGQAAHPSVTLTPHRLFAEARWAQLLGRVLYQIGNIVSTLAFSLFLFLAVGPHLFPYQTMTMLTGSMSPTIDPGDVAVDTQASIYDLRPGDMITYQIPIDDNRVVTHRIVEVRPEPDGSITVQTKGDANPANDPWQANFEGGTVWRVKTVIPHIGQGIRFFQQPGVAQVALYLAPALAAALVLQAIWRPRSRRRKGVDPHDEQTRCSPFAADGRR</sequence>
<proteinExistence type="predicted"/>
<feature type="transmembrane region" description="Helical" evidence="7">
    <location>
        <begin position="204"/>
        <end position="222"/>
    </location>
</feature>
<evidence type="ECO:0000256" key="5">
    <source>
        <dbReference type="NCBIfam" id="TIGR02228"/>
    </source>
</evidence>
<comment type="caution">
    <text evidence="8">The sequence shown here is derived from an EMBL/GenBank/DDBJ whole genome shotgun (WGS) entry which is preliminary data.</text>
</comment>
<dbReference type="EC" id="3.4.21.89" evidence="5"/>
<evidence type="ECO:0000313" key="9">
    <source>
        <dbReference type="Proteomes" id="UP001138997"/>
    </source>
</evidence>
<evidence type="ECO:0000256" key="1">
    <source>
        <dbReference type="ARBA" id="ARBA00004370"/>
    </source>
</evidence>
<evidence type="ECO:0000256" key="2">
    <source>
        <dbReference type="ARBA" id="ARBA00022692"/>
    </source>
</evidence>
<dbReference type="RefSeq" id="WP_231438259.1">
    <property type="nucleotide sequence ID" value="NZ_JAJOMB010000001.1"/>
</dbReference>
<organism evidence="8 9">
    <name type="scientific">Kineosporia babensis</name>
    <dbReference type="NCBI Taxonomy" id="499548"/>
    <lineage>
        <taxon>Bacteria</taxon>
        <taxon>Bacillati</taxon>
        <taxon>Actinomycetota</taxon>
        <taxon>Actinomycetes</taxon>
        <taxon>Kineosporiales</taxon>
        <taxon>Kineosporiaceae</taxon>
        <taxon>Kineosporia</taxon>
    </lineage>
</organism>
<evidence type="ECO:0000256" key="6">
    <source>
        <dbReference type="SAM" id="MobiDB-lite"/>
    </source>
</evidence>
<evidence type="ECO:0000256" key="7">
    <source>
        <dbReference type="SAM" id="Phobius"/>
    </source>
</evidence>
<evidence type="ECO:0000256" key="4">
    <source>
        <dbReference type="ARBA" id="ARBA00023136"/>
    </source>
</evidence>
<dbReference type="InterPro" id="IPR001733">
    <property type="entry name" value="Peptidase_S26B"/>
</dbReference>
<dbReference type="GO" id="GO:0009003">
    <property type="term" value="F:signal peptidase activity"/>
    <property type="evidence" value="ECO:0007669"/>
    <property type="project" value="UniProtKB-EC"/>
</dbReference>
<dbReference type="NCBIfam" id="TIGR02228">
    <property type="entry name" value="sigpep_I_arch"/>
    <property type="match status" value="1"/>
</dbReference>
<keyword evidence="3 7" id="KW-1133">Transmembrane helix</keyword>
<keyword evidence="4 7" id="KW-0472">Membrane</keyword>
<feature type="transmembrane region" description="Helical" evidence="7">
    <location>
        <begin position="64"/>
        <end position="85"/>
    </location>
</feature>
<dbReference type="EMBL" id="JAJOMB010000001">
    <property type="protein sequence ID" value="MCD5309331.1"/>
    <property type="molecule type" value="Genomic_DNA"/>
</dbReference>
<dbReference type="AlphaFoldDB" id="A0A9X1N8U2"/>
<dbReference type="InterPro" id="IPR019533">
    <property type="entry name" value="Peptidase_S26"/>
</dbReference>
<reference evidence="8" key="1">
    <citation type="submission" date="2021-11" db="EMBL/GenBank/DDBJ databases">
        <title>Streptomyces corallinus and Kineosporia corallina sp. nov., two new coral-derived marine actinobacteria.</title>
        <authorList>
            <person name="Buangrab K."/>
            <person name="Sutthacheep M."/>
            <person name="Yeemin T."/>
            <person name="Harunari E."/>
            <person name="Igarashi Y."/>
            <person name="Sripreechasak P."/>
            <person name="Kanchanasin P."/>
            <person name="Tanasupawat S."/>
            <person name="Phongsopitanun W."/>
        </authorList>
    </citation>
    <scope>NUCLEOTIDE SEQUENCE</scope>
    <source>
        <strain evidence="8">JCM 31032</strain>
    </source>
</reference>
<gene>
    <name evidence="8" type="ORF">LR394_00355</name>
</gene>
<protein>
    <recommendedName>
        <fullName evidence="5">Signal peptidase I</fullName>
        <ecNumber evidence="5">3.4.21.89</ecNumber>
    </recommendedName>
</protein>
<dbReference type="InterPro" id="IPR036286">
    <property type="entry name" value="LexA/Signal_pep-like_sf"/>
</dbReference>
<dbReference type="GO" id="GO:0004252">
    <property type="term" value="F:serine-type endopeptidase activity"/>
    <property type="evidence" value="ECO:0007669"/>
    <property type="project" value="UniProtKB-UniRule"/>
</dbReference>
<keyword evidence="9" id="KW-1185">Reference proteome</keyword>
<keyword evidence="2 7" id="KW-0812">Transmembrane</keyword>
<name>A0A9X1N8U2_9ACTN</name>
<comment type="subcellular location">
    <subcellularLocation>
        <location evidence="1">Membrane</location>
    </subcellularLocation>
</comment>
<accession>A0A9X1N8U2</accession>
<keyword evidence="8" id="KW-0378">Hydrolase</keyword>
<dbReference type="GO" id="GO:0006465">
    <property type="term" value="P:signal peptide processing"/>
    <property type="evidence" value="ECO:0007669"/>
    <property type="project" value="UniProtKB-UniRule"/>
</dbReference>
<dbReference type="Proteomes" id="UP001138997">
    <property type="component" value="Unassembled WGS sequence"/>
</dbReference>
<dbReference type="GO" id="GO:0016020">
    <property type="term" value="C:membrane"/>
    <property type="evidence" value="ECO:0007669"/>
    <property type="project" value="UniProtKB-SubCell"/>
</dbReference>
<feature type="region of interest" description="Disordered" evidence="6">
    <location>
        <begin position="227"/>
        <end position="250"/>
    </location>
</feature>
<evidence type="ECO:0000313" key="8">
    <source>
        <dbReference type="EMBL" id="MCD5309331.1"/>
    </source>
</evidence>
<dbReference type="CDD" id="cd06530">
    <property type="entry name" value="S26_SPase_I"/>
    <property type="match status" value="1"/>
</dbReference>
<evidence type="ECO:0000256" key="3">
    <source>
        <dbReference type="ARBA" id="ARBA00022989"/>
    </source>
</evidence>